<comment type="caution">
    <text evidence="2">The sequence shown here is derived from an EMBL/GenBank/DDBJ whole genome shotgun (WGS) entry which is preliminary data.</text>
</comment>
<feature type="compositionally biased region" description="Basic residues" evidence="1">
    <location>
        <begin position="1"/>
        <end position="18"/>
    </location>
</feature>
<dbReference type="Proteomes" id="UP000297318">
    <property type="component" value="Unassembled WGS sequence"/>
</dbReference>
<organism evidence="2 3">
    <name type="scientific">Serinibacter arcticus</name>
    <dbReference type="NCBI Taxonomy" id="1655435"/>
    <lineage>
        <taxon>Bacteria</taxon>
        <taxon>Bacillati</taxon>
        <taxon>Actinomycetota</taxon>
        <taxon>Actinomycetes</taxon>
        <taxon>Micrococcales</taxon>
        <taxon>Beutenbergiaceae</taxon>
        <taxon>Serinibacter</taxon>
    </lineage>
</organism>
<reference evidence="2 3" key="1">
    <citation type="submission" date="2018-11" db="EMBL/GenBank/DDBJ databases">
        <title>Complete genome sequencing of the Actinobacteria Serinibacter sp. K3-2.</title>
        <authorList>
            <person name="Rakitin A.L."/>
            <person name="Beletsky A.V."/>
            <person name="Mardanov A.V."/>
            <person name="Ravin N.V."/>
            <person name="Gromova A.S."/>
            <person name="Filippova S.N."/>
            <person name="Gal'Chenko V.F."/>
        </authorList>
    </citation>
    <scope>NUCLEOTIDE SEQUENCE [LARGE SCALE GENOMIC DNA]</scope>
    <source>
        <strain evidence="2 3">K3-2</strain>
    </source>
</reference>
<proteinExistence type="predicted"/>
<sequence>MKAGRGGRRHCSAGRRHAIGGPAPRRTFPHQDADCAPRKVNGSVFSAA</sequence>
<dbReference type="AlphaFoldDB" id="A0A4Z1E4D0"/>
<evidence type="ECO:0000313" key="3">
    <source>
        <dbReference type="Proteomes" id="UP000297318"/>
    </source>
</evidence>
<dbReference type="EMBL" id="RHPJ01000003">
    <property type="protein sequence ID" value="TGO04491.1"/>
    <property type="molecule type" value="Genomic_DNA"/>
</dbReference>
<gene>
    <name evidence="2" type="ORF">SERN_2084</name>
</gene>
<name>A0A4Z1E4D0_9MICO</name>
<accession>A0A4Z1E4D0</accession>
<evidence type="ECO:0000313" key="2">
    <source>
        <dbReference type="EMBL" id="TGO04491.1"/>
    </source>
</evidence>
<feature type="region of interest" description="Disordered" evidence="1">
    <location>
        <begin position="1"/>
        <end position="48"/>
    </location>
</feature>
<protein>
    <submittedName>
        <fullName evidence="2">Uncharacterized protein</fullName>
    </submittedName>
</protein>
<keyword evidence="3" id="KW-1185">Reference proteome</keyword>
<evidence type="ECO:0000256" key="1">
    <source>
        <dbReference type="SAM" id="MobiDB-lite"/>
    </source>
</evidence>